<evidence type="ECO:0000313" key="2">
    <source>
        <dbReference type="EMBL" id="CUU60761.1"/>
    </source>
</evidence>
<protein>
    <submittedName>
        <fullName evidence="2">Uncharacterized protein</fullName>
    </submittedName>
</protein>
<dbReference type="Proteomes" id="UP000198802">
    <property type="component" value="Unassembled WGS sequence"/>
</dbReference>
<dbReference type="EMBL" id="FAOZ01000047">
    <property type="protein sequence ID" value="CUU60761.1"/>
    <property type="molecule type" value="Genomic_DNA"/>
</dbReference>
<reference evidence="3" key="1">
    <citation type="submission" date="2015-11" db="EMBL/GenBank/DDBJ databases">
        <authorList>
            <person name="Varghese N."/>
        </authorList>
    </citation>
    <scope>NUCLEOTIDE SEQUENCE [LARGE SCALE GENOMIC DNA]</scope>
    <source>
        <strain evidence="3">DSM 45899</strain>
    </source>
</reference>
<feature type="region of interest" description="Disordered" evidence="1">
    <location>
        <begin position="54"/>
        <end position="146"/>
    </location>
</feature>
<sequence>MARTRSQRGAEALARLRDRHRVEQEVTRAYFDAEAAVAAAATERDRRLAEMARELGVSTTATVTGLQPAEVRKARSAHPPQQAAEDDDGSAVTPGSVDENVSEEDPPGVQTEDQTVVPRGGEVPPGATLQETAVGPAGPVKLGEWG</sequence>
<dbReference type="AlphaFoldDB" id="A0A0S4QZX0"/>
<evidence type="ECO:0000256" key="1">
    <source>
        <dbReference type="SAM" id="MobiDB-lite"/>
    </source>
</evidence>
<organism evidence="2 3">
    <name type="scientific">Parafrankia irregularis</name>
    <dbReference type="NCBI Taxonomy" id="795642"/>
    <lineage>
        <taxon>Bacteria</taxon>
        <taxon>Bacillati</taxon>
        <taxon>Actinomycetota</taxon>
        <taxon>Actinomycetes</taxon>
        <taxon>Frankiales</taxon>
        <taxon>Frankiaceae</taxon>
        <taxon>Parafrankia</taxon>
    </lineage>
</organism>
<proteinExistence type="predicted"/>
<keyword evidence="3" id="KW-1185">Reference proteome</keyword>
<evidence type="ECO:0000313" key="3">
    <source>
        <dbReference type="Proteomes" id="UP000198802"/>
    </source>
</evidence>
<name>A0A0S4QZX0_9ACTN</name>
<accession>A0A0S4QZX0</accession>
<gene>
    <name evidence="2" type="ORF">Ga0074812_1477</name>
</gene>